<protein>
    <recommendedName>
        <fullName evidence="6">S-protein homolog</fullName>
    </recommendedName>
</protein>
<evidence type="ECO:0000256" key="4">
    <source>
        <dbReference type="ARBA" id="ARBA00022525"/>
    </source>
</evidence>
<evidence type="ECO:0000313" key="8">
    <source>
        <dbReference type="Proteomes" id="UP000237105"/>
    </source>
</evidence>
<accession>A0A2P5C7N0</accession>
<dbReference type="GO" id="GO:0005576">
    <property type="term" value="C:extracellular region"/>
    <property type="evidence" value="ECO:0007669"/>
    <property type="project" value="UniProtKB-SubCell"/>
</dbReference>
<dbReference type="Pfam" id="PF05938">
    <property type="entry name" value="Self-incomp_S1"/>
    <property type="match status" value="1"/>
</dbReference>
<dbReference type="PANTHER" id="PTHR31232">
    <property type="match status" value="1"/>
</dbReference>
<name>A0A2P5C7N0_PARAD</name>
<comment type="similarity">
    <text evidence="2 6">Belongs to the plant self-incompatibility (S1) protein family.</text>
</comment>
<evidence type="ECO:0000256" key="3">
    <source>
        <dbReference type="ARBA" id="ARBA00022471"/>
    </source>
</evidence>
<evidence type="ECO:0000313" key="7">
    <source>
        <dbReference type="EMBL" id="PON57080.1"/>
    </source>
</evidence>
<dbReference type="GO" id="GO:0060320">
    <property type="term" value="P:rejection of self pollen"/>
    <property type="evidence" value="ECO:0007669"/>
    <property type="project" value="UniProtKB-KW"/>
</dbReference>
<evidence type="ECO:0000256" key="5">
    <source>
        <dbReference type="ARBA" id="ARBA00022729"/>
    </source>
</evidence>
<evidence type="ECO:0000256" key="6">
    <source>
        <dbReference type="RuleBase" id="RU367044"/>
    </source>
</evidence>
<organism evidence="7 8">
    <name type="scientific">Parasponia andersonii</name>
    <name type="common">Sponia andersonii</name>
    <dbReference type="NCBI Taxonomy" id="3476"/>
    <lineage>
        <taxon>Eukaryota</taxon>
        <taxon>Viridiplantae</taxon>
        <taxon>Streptophyta</taxon>
        <taxon>Embryophyta</taxon>
        <taxon>Tracheophyta</taxon>
        <taxon>Spermatophyta</taxon>
        <taxon>Magnoliopsida</taxon>
        <taxon>eudicotyledons</taxon>
        <taxon>Gunneridae</taxon>
        <taxon>Pentapetalae</taxon>
        <taxon>rosids</taxon>
        <taxon>fabids</taxon>
        <taxon>Rosales</taxon>
        <taxon>Cannabaceae</taxon>
        <taxon>Parasponia</taxon>
    </lineage>
</organism>
<dbReference type="AlphaFoldDB" id="A0A2P5C7N0"/>
<reference evidence="8" key="1">
    <citation type="submission" date="2016-06" db="EMBL/GenBank/DDBJ databases">
        <title>Parallel loss of symbiosis genes in relatives of nitrogen-fixing non-legume Parasponia.</title>
        <authorList>
            <person name="Van Velzen R."/>
            <person name="Holmer R."/>
            <person name="Bu F."/>
            <person name="Rutten L."/>
            <person name="Van Zeijl A."/>
            <person name="Liu W."/>
            <person name="Santuari L."/>
            <person name="Cao Q."/>
            <person name="Sharma T."/>
            <person name="Shen D."/>
            <person name="Roswanjaya Y."/>
            <person name="Wardhani T."/>
            <person name="Kalhor M.S."/>
            <person name="Jansen J."/>
            <person name="Van den Hoogen J."/>
            <person name="Gungor B."/>
            <person name="Hartog M."/>
            <person name="Hontelez J."/>
            <person name="Verver J."/>
            <person name="Yang W.-C."/>
            <person name="Schijlen E."/>
            <person name="Repin R."/>
            <person name="Schilthuizen M."/>
            <person name="Schranz E."/>
            <person name="Heidstra R."/>
            <person name="Miyata K."/>
            <person name="Fedorova E."/>
            <person name="Kohlen W."/>
            <person name="Bisseling T."/>
            <person name="Smit S."/>
            <person name="Geurts R."/>
        </authorList>
    </citation>
    <scope>NUCLEOTIDE SEQUENCE [LARGE SCALE GENOMIC DNA]</scope>
    <source>
        <strain evidence="8">cv. WU1-14</strain>
    </source>
</reference>
<dbReference type="Proteomes" id="UP000237105">
    <property type="component" value="Unassembled WGS sequence"/>
</dbReference>
<comment type="caution">
    <text evidence="7">The sequence shown here is derived from an EMBL/GenBank/DDBJ whole genome shotgun (WGS) entry which is preliminary data.</text>
</comment>
<proteinExistence type="inferred from homology"/>
<keyword evidence="3 6" id="KW-0713">Self-incompatibility</keyword>
<dbReference type="EMBL" id="JXTB01000163">
    <property type="protein sequence ID" value="PON57080.1"/>
    <property type="molecule type" value="Genomic_DNA"/>
</dbReference>
<evidence type="ECO:0000256" key="1">
    <source>
        <dbReference type="ARBA" id="ARBA00004613"/>
    </source>
</evidence>
<evidence type="ECO:0000256" key="2">
    <source>
        <dbReference type="ARBA" id="ARBA00005581"/>
    </source>
</evidence>
<dbReference type="OrthoDB" id="1135970at2759"/>
<keyword evidence="4 6" id="KW-0964">Secreted</keyword>
<dbReference type="InterPro" id="IPR010264">
    <property type="entry name" value="Self-incomp_S1"/>
</dbReference>
<comment type="subcellular location">
    <subcellularLocation>
        <location evidence="1 6">Secreted</location>
    </subcellularLocation>
</comment>
<gene>
    <name evidence="7" type="ORF">PanWU01x14_176700</name>
</gene>
<dbReference type="PANTHER" id="PTHR31232:SF149">
    <property type="entry name" value="S-PROTEIN HOMOLOG"/>
    <property type="match status" value="1"/>
</dbReference>
<sequence>MCEALSWGGETTRVRITNFIGGSTSLRVHCKSDDDDLGVKTLGPHAGFEFKFKTAIEPFYRTFFLCTFGWAGISHSYVVYNQNKAKYAQSCWAIKASGPCLCDCKNPTCTYDKDCYNWAGVATTLKS</sequence>
<keyword evidence="5" id="KW-0732">Signal</keyword>
<keyword evidence="8" id="KW-1185">Reference proteome</keyword>